<feature type="signal peptide" evidence="8">
    <location>
        <begin position="1"/>
        <end position="20"/>
    </location>
</feature>
<dbReference type="GO" id="GO:0042806">
    <property type="term" value="F:fucose binding"/>
    <property type="evidence" value="ECO:0007669"/>
    <property type="project" value="UniProtKB-ARBA"/>
</dbReference>
<dbReference type="PANTHER" id="PTHR45713:SF11">
    <property type="entry name" value="FUCOLECTIN TACHYLECTIN-4 PENTRAXIN-1 DOMAIN-CONTAINING PROTEIN"/>
    <property type="match status" value="1"/>
</dbReference>
<evidence type="ECO:0000256" key="8">
    <source>
        <dbReference type="SAM" id="SignalP"/>
    </source>
</evidence>
<dbReference type="Proteomes" id="UP000242188">
    <property type="component" value="Unassembled WGS sequence"/>
</dbReference>
<keyword evidence="4" id="KW-0479">Metal-binding</keyword>
<evidence type="ECO:0000256" key="5">
    <source>
        <dbReference type="ARBA" id="ARBA00022734"/>
    </source>
</evidence>
<gene>
    <name evidence="10" type="ORF">KP79_PYT08482</name>
</gene>
<dbReference type="SMART" id="SM00607">
    <property type="entry name" value="FTP"/>
    <property type="match status" value="1"/>
</dbReference>
<dbReference type="GO" id="GO:0010185">
    <property type="term" value="P:regulation of cellular defense response"/>
    <property type="evidence" value="ECO:0007669"/>
    <property type="project" value="UniProtKB-ARBA"/>
</dbReference>
<keyword evidence="5" id="KW-0430">Lectin</keyword>
<keyword evidence="7" id="KW-1015">Disulfide bond</keyword>
<name>A0A210QC80_MIZYE</name>
<dbReference type="PANTHER" id="PTHR45713">
    <property type="entry name" value="FTP DOMAIN-CONTAINING PROTEIN"/>
    <property type="match status" value="1"/>
</dbReference>
<feature type="domain" description="Fucolectin tachylectin-4 pentraxin-1" evidence="9">
    <location>
        <begin position="21"/>
        <end position="171"/>
    </location>
</feature>
<comment type="similarity">
    <text evidence="2">Belongs to the fucolectin family.</text>
</comment>
<evidence type="ECO:0000256" key="3">
    <source>
        <dbReference type="ARBA" id="ARBA00011233"/>
    </source>
</evidence>
<evidence type="ECO:0000313" key="10">
    <source>
        <dbReference type="EMBL" id="OWF46315.1"/>
    </source>
</evidence>
<sequence length="173" mass="19417">MEFYLLATWSLLIAFTVVNASENIALGKVTRQSSIRDSWDSSKAVDGCVLTYMTSNCCTHTAGGQTEAWWQVDLQTQSVISSVNILYRDEDSLHRLAGYEVLLSNTRDWTTGSRCHKDITAEKASMSATQYITCAGVARYLAIYNDRRVKAKTWYSDDAILELCEVQVYGELT</sequence>
<dbReference type="InterPro" id="IPR051941">
    <property type="entry name" value="BG_Antigen-Binding_Lectin"/>
</dbReference>
<dbReference type="SUPFAM" id="SSF49785">
    <property type="entry name" value="Galactose-binding domain-like"/>
    <property type="match status" value="1"/>
</dbReference>
<accession>A0A210QC80</accession>
<protein>
    <submittedName>
        <fullName evidence="10">Fucolectin-6</fullName>
    </submittedName>
</protein>
<dbReference type="Pfam" id="PF22633">
    <property type="entry name" value="F5_F8_type_C_2"/>
    <property type="match status" value="1"/>
</dbReference>
<dbReference type="OrthoDB" id="27819at2759"/>
<dbReference type="EMBL" id="NEDP02004198">
    <property type="protein sequence ID" value="OWF46315.1"/>
    <property type="molecule type" value="Genomic_DNA"/>
</dbReference>
<dbReference type="Gene3D" id="2.60.120.260">
    <property type="entry name" value="Galactose-binding domain-like"/>
    <property type="match status" value="1"/>
</dbReference>
<evidence type="ECO:0000256" key="7">
    <source>
        <dbReference type="ARBA" id="ARBA00023157"/>
    </source>
</evidence>
<reference evidence="10 11" key="1">
    <citation type="journal article" date="2017" name="Nat. Ecol. Evol.">
        <title>Scallop genome provides insights into evolution of bilaterian karyotype and development.</title>
        <authorList>
            <person name="Wang S."/>
            <person name="Zhang J."/>
            <person name="Jiao W."/>
            <person name="Li J."/>
            <person name="Xun X."/>
            <person name="Sun Y."/>
            <person name="Guo X."/>
            <person name="Huan P."/>
            <person name="Dong B."/>
            <person name="Zhang L."/>
            <person name="Hu X."/>
            <person name="Sun X."/>
            <person name="Wang J."/>
            <person name="Zhao C."/>
            <person name="Wang Y."/>
            <person name="Wang D."/>
            <person name="Huang X."/>
            <person name="Wang R."/>
            <person name="Lv J."/>
            <person name="Li Y."/>
            <person name="Zhang Z."/>
            <person name="Liu B."/>
            <person name="Lu W."/>
            <person name="Hui Y."/>
            <person name="Liang J."/>
            <person name="Zhou Z."/>
            <person name="Hou R."/>
            <person name="Li X."/>
            <person name="Liu Y."/>
            <person name="Li H."/>
            <person name="Ning X."/>
            <person name="Lin Y."/>
            <person name="Zhao L."/>
            <person name="Xing Q."/>
            <person name="Dou J."/>
            <person name="Li Y."/>
            <person name="Mao J."/>
            <person name="Guo H."/>
            <person name="Dou H."/>
            <person name="Li T."/>
            <person name="Mu C."/>
            <person name="Jiang W."/>
            <person name="Fu Q."/>
            <person name="Fu X."/>
            <person name="Miao Y."/>
            <person name="Liu J."/>
            <person name="Yu Q."/>
            <person name="Li R."/>
            <person name="Liao H."/>
            <person name="Li X."/>
            <person name="Kong Y."/>
            <person name="Jiang Z."/>
            <person name="Chourrout D."/>
            <person name="Li R."/>
            <person name="Bao Z."/>
        </authorList>
    </citation>
    <scope>NUCLEOTIDE SEQUENCE [LARGE SCALE GENOMIC DNA]</scope>
    <source>
        <strain evidence="10 11">PY_sf001</strain>
    </source>
</reference>
<keyword evidence="8" id="KW-0732">Signal</keyword>
<dbReference type="GO" id="GO:0046872">
    <property type="term" value="F:metal ion binding"/>
    <property type="evidence" value="ECO:0007669"/>
    <property type="project" value="UniProtKB-KW"/>
</dbReference>
<dbReference type="GO" id="GO:0001868">
    <property type="term" value="P:regulation of complement activation, lectin pathway"/>
    <property type="evidence" value="ECO:0007669"/>
    <property type="project" value="UniProtKB-ARBA"/>
</dbReference>
<evidence type="ECO:0000256" key="4">
    <source>
        <dbReference type="ARBA" id="ARBA00022723"/>
    </source>
</evidence>
<evidence type="ECO:0000256" key="1">
    <source>
        <dbReference type="ARBA" id="ARBA00002219"/>
    </source>
</evidence>
<dbReference type="InterPro" id="IPR006585">
    <property type="entry name" value="FTP1"/>
</dbReference>
<evidence type="ECO:0000256" key="2">
    <source>
        <dbReference type="ARBA" id="ARBA00010147"/>
    </source>
</evidence>
<comment type="function">
    <text evidence="1">Acts as a defensive agent. Recognizes blood group fucosylated oligosaccharides including A, B, H and Lewis B-type antigens. Does not recognize Lewis A antigen and has low affinity for monovalent haptens.</text>
</comment>
<organism evidence="10 11">
    <name type="scientific">Mizuhopecten yessoensis</name>
    <name type="common">Japanese scallop</name>
    <name type="synonym">Patinopecten yessoensis</name>
    <dbReference type="NCBI Taxonomy" id="6573"/>
    <lineage>
        <taxon>Eukaryota</taxon>
        <taxon>Metazoa</taxon>
        <taxon>Spiralia</taxon>
        <taxon>Lophotrochozoa</taxon>
        <taxon>Mollusca</taxon>
        <taxon>Bivalvia</taxon>
        <taxon>Autobranchia</taxon>
        <taxon>Pteriomorphia</taxon>
        <taxon>Pectinida</taxon>
        <taxon>Pectinoidea</taxon>
        <taxon>Pectinidae</taxon>
        <taxon>Mizuhopecten</taxon>
    </lineage>
</organism>
<evidence type="ECO:0000259" key="9">
    <source>
        <dbReference type="SMART" id="SM00607"/>
    </source>
</evidence>
<keyword evidence="6" id="KW-0106">Calcium</keyword>
<evidence type="ECO:0000256" key="6">
    <source>
        <dbReference type="ARBA" id="ARBA00022837"/>
    </source>
</evidence>
<comment type="caution">
    <text evidence="10">The sequence shown here is derived from an EMBL/GenBank/DDBJ whole genome shotgun (WGS) entry which is preliminary data.</text>
</comment>
<evidence type="ECO:0000313" key="11">
    <source>
        <dbReference type="Proteomes" id="UP000242188"/>
    </source>
</evidence>
<dbReference type="AlphaFoldDB" id="A0A210QC80"/>
<proteinExistence type="inferred from homology"/>
<dbReference type="InterPro" id="IPR008979">
    <property type="entry name" value="Galactose-bd-like_sf"/>
</dbReference>
<comment type="subunit">
    <text evidence="3">Homotrimer.</text>
</comment>
<keyword evidence="11" id="KW-1185">Reference proteome</keyword>
<feature type="chain" id="PRO_5012532734" evidence="8">
    <location>
        <begin position="21"/>
        <end position="173"/>
    </location>
</feature>